<dbReference type="Proteomes" id="UP001595699">
    <property type="component" value="Unassembled WGS sequence"/>
</dbReference>
<comment type="caution">
    <text evidence="1">The sequence shown here is derived from an EMBL/GenBank/DDBJ whole genome shotgun (WGS) entry which is preliminary data.</text>
</comment>
<accession>A0ABV7YKS0</accession>
<dbReference type="Gene3D" id="3.40.50.11310">
    <property type="entry name" value="Bacterial phosphonate metabolism protein PhnH"/>
    <property type="match status" value="1"/>
</dbReference>
<gene>
    <name evidence="1" type="primary">phnH</name>
    <name evidence="1" type="ORF">ACFOUW_33445</name>
</gene>
<evidence type="ECO:0000313" key="1">
    <source>
        <dbReference type="EMBL" id="MFC3765781.1"/>
    </source>
</evidence>
<dbReference type="InterPro" id="IPR008772">
    <property type="entry name" value="Phosphonate_metab_PhnH"/>
</dbReference>
<sequence>MSTPVGQQVAAIRRTPAQAQRDFRTLLDVLARPGSIGTLLPPPEGPAAVVPVIGLADLEVPLAIVADSSDARWTRAVEVATQAPIVPLTEARMVLALRPLTTAELSSLHRGDPMHPEHGTRLVQSVTGLGVPNRQAGVNLRLTGPGVPGERRIAVRGLPTEFFATLSAVNADFPAGVDTFLVAGNGLVAGLPRSVNLDLSGAV</sequence>
<reference evidence="2" key="1">
    <citation type="journal article" date="2019" name="Int. J. Syst. Evol. Microbiol.">
        <title>The Global Catalogue of Microorganisms (GCM) 10K type strain sequencing project: providing services to taxonomists for standard genome sequencing and annotation.</title>
        <authorList>
            <consortium name="The Broad Institute Genomics Platform"/>
            <consortium name="The Broad Institute Genome Sequencing Center for Infectious Disease"/>
            <person name="Wu L."/>
            <person name="Ma J."/>
        </authorList>
    </citation>
    <scope>NUCLEOTIDE SEQUENCE [LARGE SCALE GENOMIC DNA]</scope>
    <source>
        <strain evidence="2">CGMCC 4.7241</strain>
    </source>
</reference>
<dbReference type="NCBIfam" id="TIGR03292">
    <property type="entry name" value="PhnH_redo"/>
    <property type="match status" value="1"/>
</dbReference>
<proteinExistence type="predicted"/>
<keyword evidence="2" id="KW-1185">Reference proteome</keyword>
<dbReference type="Pfam" id="PF05845">
    <property type="entry name" value="PhnH"/>
    <property type="match status" value="1"/>
</dbReference>
<dbReference type="GO" id="GO:0016829">
    <property type="term" value="F:lyase activity"/>
    <property type="evidence" value="ECO:0007669"/>
    <property type="project" value="UniProtKB-KW"/>
</dbReference>
<keyword evidence="1" id="KW-0456">Lyase</keyword>
<organism evidence="1 2">
    <name type="scientific">Tenggerimyces flavus</name>
    <dbReference type="NCBI Taxonomy" id="1708749"/>
    <lineage>
        <taxon>Bacteria</taxon>
        <taxon>Bacillati</taxon>
        <taxon>Actinomycetota</taxon>
        <taxon>Actinomycetes</taxon>
        <taxon>Propionibacteriales</taxon>
        <taxon>Nocardioidaceae</taxon>
        <taxon>Tenggerimyces</taxon>
    </lineage>
</organism>
<dbReference type="RefSeq" id="WP_205121053.1">
    <property type="nucleotide sequence ID" value="NZ_JAFBCM010000001.1"/>
</dbReference>
<name>A0ABV7YKS0_9ACTN</name>
<evidence type="ECO:0000313" key="2">
    <source>
        <dbReference type="Proteomes" id="UP001595699"/>
    </source>
</evidence>
<dbReference type="EMBL" id="JBHRZH010000043">
    <property type="protein sequence ID" value="MFC3765781.1"/>
    <property type="molecule type" value="Genomic_DNA"/>
</dbReference>
<dbReference type="SUPFAM" id="SSF159709">
    <property type="entry name" value="PhnH-like"/>
    <property type="match status" value="1"/>
</dbReference>
<dbReference type="InterPro" id="IPR038058">
    <property type="entry name" value="PhnH-like_sp"/>
</dbReference>
<protein>
    <submittedName>
        <fullName evidence="1">Phosphonate C-P lyase system protein PhnH</fullName>
    </submittedName>
</protein>